<evidence type="ECO:0000313" key="3">
    <source>
        <dbReference type="EMBL" id="ATW24095.1"/>
    </source>
</evidence>
<proteinExistence type="predicted"/>
<dbReference type="KEGG" id="fwa:DCMF_04230"/>
<dbReference type="OrthoDB" id="9805623at2"/>
<reference evidence="3 4" key="1">
    <citation type="submission" date="2016-10" db="EMBL/GenBank/DDBJ databases">
        <title>Complete Genome Sequence of Peptococcaceae strain DCMF.</title>
        <authorList>
            <person name="Edwards R.J."/>
            <person name="Holland S.I."/>
            <person name="Deshpande N.P."/>
            <person name="Wong Y.K."/>
            <person name="Ertan H."/>
            <person name="Manefield M."/>
            <person name="Russell T.L."/>
            <person name="Lee M.J."/>
        </authorList>
    </citation>
    <scope>NUCLEOTIDE SEQUENCE [LARGE SCALE GENOMIC DNA]</scope>
    <source>
        <strain evidence="3 4">DCMF</strain>
    </source>
</reference>
<sequence length="178" mass="19154">MMYALTQISRWAIPALLFIIPLYAHLKKVSVYEVFVEGAQEGITTAVKILPYLVGMLIAISVFRASGAMDYLVGFLHPLTALLGIPGEVLPLAVMRPLSGSGALGITAELIHQYGPDSFIGRLASTMQGSTDTTFYVLTVYFGSVGIRKFRYAVAVGLIADVTSFIASVIICHLYFGG</sequence>
<accession>A0A3G1KPN0</accession>
<dbReference type="PANTHER" id="PTHR35793">
    <property type="entry name" value="INNER MEMBRANE PROTEIN YJIG"/>
    <property type="match status" value="1"/>
</dbReference>
<name>A0A3G1KPN0_FORW1</name>
<dbReference type="InterPro" id="IPR052549">
    <property type="entry name" value="SpmB"/>
</dbReference>
<dbReference type="Proteomes" id="UP000323521">
    <property type="component" value="Chromosome"/>
</dbReference>
<evidence type="ECO:0000313" key="4">
    <source>
        <dbReference type="Proteomes" id="UP000323521"/>
    </source>
</evidence>
<dbReference type="AlphaFoldDB" id="A0A3G1KPN0"/>
<evidence type="ECO:0000259" key="2">
    <source>
        <dbReference type="Pfam" id="PF07670"/>
    </source>
</evidence>
<feature type="domain" description="Nucleoside transporter/FeoB GTPase Gate" evidence="2">
    <location>
        <begin position="47"/>
        <end position="147"/>
    </location>
</feature>
<keyword evidence="1" id="KW-1133">Transmembrane helix</keyword>
<feature type="transmembrane region" description="Helical" evidence="1">
    <location>
        <begin position="152"/>
        <end position="176"/>
    </location>
</feature>
<keyword evidence="1" id="KW-0472">Membrane</keyword>
<protein>
    <submittedName>
        <fullName evidence="3">Spore maturation protein</fullName>
    </submittedName>
</protein>
<dbReference type="PANTHER" id="PTHR35793:SF2">
    <property type="entry name" value="INNER MEMBRANE PROTEIN YJIG"/>
    <property type="match status" value="1"/>
</dbReference>
<gene>
    <name evidence="3" type="ORF">DCMF_04230</name>
</gene>
<dbReference type="InterPro" id="IPR011642">
    <property type="entry name" value="Gate_dom"/>
</dbReference>
<feature type="transmembrane region" description="Helical" evidence="1">
    <location>
        <begin position="42"/>
        <end position="63"/>
    </location>
</feature>
<dbReference type="EMBL" id="CP017634">
    <property type="protein sequence ID" value="ATW24095.1"/>
    <property type="molecule type" value="Genomic_DNA"/>
</dbReference>
<keyword evidence="1" id="KW-0812">Transmembrane</keyword>
<dbReference type="GO" id="GO:0005886">
    <property type="term" value="C:plasma membrane"/>
    <property type="evidence" value="ECO:0007669"/>
    <property type="project" value="TreeGrafter"/>
</dbReference>
<keyword evidence="4" id="KW-1185">Reference proteome</keyword>
<organism evidence="3 4">
    <name type="scientific">Formimonas warabiya</name>
    <dbReference type="NCBI Taxonomy" id="1761012"/>
    <lineage>
        <taxon>Bacteria</taxon>
        <taxon>Bacillati</taxon>
        <taxon>Bacillota</taxon>
        <taxon>Clostridia</taxon>
        <taxon>Eubacteriales</taxon>
        <taxon>Peptococcaceae</taxon>
        <taxon>Candidatus Formimonas</taxon>
    </lineage>
</organism>
<dbReference type="Pfam" id="PF07670">
    <property type="entry name" value="Gate"/>
    <property type="match status" value="1"/>
</dbReference>
<evidence type="ECO:0000256" key="1">
    <source>
        <dbReference type="SAM" id="Phobius"/>
    </source>
</evidence>